<keyword evidence="9 10" id="KW-0998">Cell outer membrane</keyword>
<evidence type="ECO:0000256" key="7">
    <source>
        <dbReference type="ARBA" id="ARBA00023136"/>
    </source>
</evidence>
<dbReference type="CDD" id="cd01347">
    <property type="entry name" value="ligand_gated_channel"/>
    <property type="match status" value="1"/>
</dbReference>
<evidence type="ECO:0000256" key="6">
    <source>
        <dbReference type="ARBA" id="ARBA00023077"/>
    </source>
</evidence>
<dbReference type="EMBL" id="CP053073">
    <property type="protein sequence ID" value="QJR14635.1"/>
    <property type="molecule type" value="Genomic_DNA"/>
</dbReference>
<dbReference type="PROSITE" id="PS52016">
    <property type="entry name" value="TONB_DEPENDENT_REC_3"/>
    <property type="match status" value="1"/>
</dbReference>
<dbReference type="SUPFAM" id="SSF56935">
    <property type="entry name" value="Porins"/>
    <property type="match status" value="1"/>
</dbReference>
<dbReference type="InParanoid" id="A0A6M4H616"/>
<dbReference type="Gene3D" id="2.170.130.10">
    <property type="entry name" value="TonB-dependent receptor, plug domain"/>
    <property type="match status" value="1"/>
</dbReference>
<sequence>MRLRLLCHAVSLACITGSGSVWAQTTTKVEKLEITGSSIKRIQEEGALPVQVITRQEIEKRGVTSVEQLLMQISANGTGADNLSSNVGIQLGTTDRNNNGNSSANLRGLGASSTLVLMNGRRLSTHGAKGNAVDLSSIPFAAIERVEILKDGASAIYGTDAIGGVINFILRKDYEGVQVSAMADMTEEGGGNVYRGSITAGWGNLDKDRFNILGVLSFDRQEILNGGDRKFSNGYQPERGLSPDTAGTPYATHTGLAGTAIGASFTTPGTGSQTYNRANLLSFQNNCGSIPEQSQYEFGLWNAPGFRYACAYDYGGSAVLIQPVDRTQIVTRGTFKVSNEMNIIGEIIASRTEARKQFEEYQITTTGDFLGMRYPVGGPYYNNLSAYIPSFNANLPIAYRWRCMECGGRTIETTTDAYRALIGIEGQLNVWGSWDYKMGFSQSGSEAESVLGSGYMYTAPLTAALASGQVNPWLLPGQTQTAAALQMLQAASAAGQRLFGGEAELTQFDGNISGEVYQLPAGAISVAAGFDYRKESYKFDDGSRTSQPVYQAPFDPQFPKVERTIKAFYGEIAIPIIKGLEVTGALRYDDYSDFGSTTNPKVSFRWQPIKELVFRGSYNEGFRAPSFFQLYTATTESPIPGNIADPVLCPNGNVPGADLSVCAIRPNGQQGGNPNLKPELSKQYSIGFVASPASWVDFSVDLWQVEREDRIYELTPQQVIANYTSMPENLVRGANGRLDGQGGYIRAGFVNAAGDLTKGTDVGIRFNWQWEGRWTASMDGTYIDRARTRVLESNPYTELVGAWNNRDLWVRWKHFAQVSYERGPWSFTLFQNYTHSYDDQRPSNPPAGWNSEIDKYITYGLTGVYNGFKNLTLSATIKNLLDEDPPFTAHNLDFTPGAGWDPRVADPRGRAYMVRATYTF</sequence>
<keyword evidence="5 10" id="KW-0812">Transmembrane</keyword>
<evidence type="ECO:0000256" key="12">
    <source>
        <dbReference type="SAM" id="SignalP"/>
    </source>
</evidence>
<evidence type="ECO:0000256" key="2">
    <source>
        <dbReference type="ARBA" id="ARBA00009810"/>
    </source>
</evidence>
<feature type="domain" description="TonB-dependent receptor-like beta-barrel" evidence="13">
    <location>
        <begin position="477"/>
        <end position="880"/>
    </location>
</feature>
<dbReference type="RefSeq" id="WP_212758258.1">
    <property type="nucleotide sequence ID" value="NZ_CP053073.1"/>
</dbReference>
<evidence type="ECO:0000259" key="13">
    <source>
        <dbReference type="Pfam" id="PF00593"/>
    </source>
</evidence>
<evidence type="ECO:0000313" key="16">
    <source>
        <dbReference type="Proteomes" id="UP000503096"/>
    </source>
</evidence>
<proteinExistence type="inferred from homology"/>
<dbReference type="InterPro" id="IPR012910">
    <property type="entry name" value="Plug_dom"/>
</dbReference>
<evidence type="ECO:0000256" key="10">
    <source>
        <dbReference type="PROSITE-ProRule" id="PRU01360"/>
    </source>
</evidence>
<evidence type="ECO:0000256" key="9">
    <source>
        <dbReference type="ARBA" id="ARBA00023237"/>
    </source>
</evidence>
<evidence type="ECO:0000256" key="3">
    <source>
        <dbReference type="ARBA" id="ARBA00022448"/>
    </source>
</evidence>
<evidence type="ECO:0000256" key="4">
    <source>
        <dbReference type="ARBA" id="ARBA00022452"/>
    </source>
</evidence>
<accession>A0A6M4H616</accession>
<feature type="domain" description="TonB-dependent receptor plug" evidence="14">
    <location>
        <begin position="47"/>
        <end position="165"/>
    </location>
</feature>
<dbReference type="Pfam" id="PF07715">
    <property type="entry name" value="Plug"/>
    <property type="match status" value="1"/>
</dbReference>
<dbReference type="PANTHER" id="PTHR47234">
    <property type="match status" value="1"/>
</dbReference>
<dbReference type="KEGG" id="upl:DSM104440_01442"/>
<dbReference type="Proteomes" id="UP000503096">
    <property type="component" value="Chromosome"/>
</dbReference>
<name>A0A6M4H616_9PROT</name>
<dbReference type="PANTHER" id="PTHR47234:SF2">
    <property type="entry name" value="TONB-DEPENDENT RECEPTOR"/>
    <property type="match status" value="1"/>
</dbReference>
<keyword evidence="7 10" id="KW-0472">Membrane</keyword>
<dbReference type="InterPro" id="IPR039426">
    <property type="entry name" value="TonB-dep_rcpt-like"/>
</dbReference>
<keyword evidence="8" id="KW-0675">Receptor</keyword>
<reference evidence="15 16" key="1">
    <citation type="submission" date="2020-04" db="EMBL/GenBank/DDBJ databases">
        <title>Usitatibacter rugosus gen. nov., sp. nov. and Usitatibacter palustris sp. nov., novel members of Usitatibacteraceae fam. nov. within the order Nitrosomonadales isolated from soil.</title>
        <authorList>
            <person name="Huber K.J."/>
            <person name="Neumann-Schaal M."/>
            <person name="Geppert A."/>
            <person name="Luckner M."/>
            <person name="Wanner G."/>
            <person name="Overmann J."/>
        </authorList>
    </citation>
    <scope>NUCLEOTIDE SEQUENCE [LARGE SCALE GENOMIC DNA]</scope>
    <source>
        <strain evidence="15 16">Swamp67</strain>
    </source>
</reference>
<evidence type="ECO:0000256" key="11">
    <source>
        <dbReference type="RuleBase" id="RU003357"/>
    </source>
</evidence>
<dbReference type="InterPro" id="IPR037066">
    <property type="entry name" value="Plug_dom_sf"/>
</dbReference>
<evidence type="ECO:0000259" key="14">
    <source>
        <dbReference type="Pfam" id="PF07715"/>
    </source>
</evidence>
<evidence type="ECO:0000313" key="15">
    <source>
        <dbReference type="EMBL" id="QJR14635.1"/>
    </source>
</evidence>
<keyword evidence="3 10" id="KW-0813">Transport</keyword>
<dbReference type="Pfam" id="PF00593">
    <property type="entry name" value="TonB_dep_Rec_b-barrel"/>
    <property type="match status" value="1"/>
</dbReference>
<organism evidence="15 16">
    <name type="scientific">Usitatibacter palustris</name>
    <dbReference type="NCBI Taxonomy" id="2732487"/>
    <lineage>
        <taxon>Bacteria</taxon>
        <taxon>Pseudomonadati</taxon>
        <taxon>Pseudomonadota</taxon>
        <taxon>Betaproteobacteria</taxon>
        <taxon>Nitrosomonadales</taxon>
        <taxon>Usitatibacteraceae</taxon>
        <taxon>Usitatibacter</taxon>
    </lineage>
</organism>
<evidence type="ECO:0000256" key="1">
    <source>
        <dbReference type="ARBA" id="ARBA00004571"/>
    </source>
</evidence>
<dbReference type="Gene3D" id="2.40.170.20">
    <property type="entry name" value="TonB-dependent receptor, beta-barrel domain"/>
    <property type="match status" value="1"/>
</dbReference>
<keyword evidence="6 11" id="KW-0798">TonB box</keyword>
<dbReference type="GO" id="GO:0009279">
    <property type="term" value="C:cell outer membrane"/>
    <property type="evidence" value="ECO:0007669"/>
    <property type="project" value="UniProtKB-SubCell"/>
</dbReference>
<feature type="signal peptide" evidence="12">
    <location>
        <begin position="1"/>
        <end position="23"/>
    </location>
</feature>
<comment type="similarity">
    <text evidence="2 10 11">Belongs to the TonB-dependent receptor family.</text>
</comment>
<dbReference type="InterPro" id="IPR036942">
    <property type="entry name" value="Beta-barrel_TonB_sf"/>
</dbReference>
<evidence type="ECO:0000256" key="5">
    <source>
        <dbReference type="ARBA" id="ARBA00022692"/>
    </source>
</evidence>
<gene>
    <name evidence="15" type="primary">btuB_4</name>
    <name evidence="15" type="ORF">DSM104440_01442</name>
</gene>
<keyword evidence="12" id="KW-0732">Signal</keyword>
<evidence type="ECO:0000256" key="8">
    <source>
        <dbReference type="ARBA" id="ARBA00023170"/>
    </source>
</evidence>
<comment type="subcellular location">
    <subcellularLocation>
        <location evidence="1 10">Cell outer membrane</location>
        <topology evidence="1 10">Multi-pass membrane protein</topology>
    </subcellularLocation>
</comment>
<keyword evidence="4 10" id="KW-1134">Transmembrane beta strand</keyword>
<dbReference type="FunCoup" id="A0A6M4H616">
    <property type="interactions" value="58"/>
</dbReference>
<feature type="chain" id="PRO_5026775085" evidence="12">
    <location>
        <begin position="24"/>
        <end position="920"/>
    </location>
</feature>
<keyword evidence="16" id="KW-1185">Reference proteome</keyword>
<dbReference type="AlphaFoldDB" id="A0A6M4H616"/>
<dbReference type="InterPro" id="IPR000531">
    <property type="entry name" value="Beta-barrel_TonB"/>
</dbReference>
<protein>
    <submittedName>
        <fullName evidence="15">Vitamin B12 transporter BtuB</fullName>
    </submittedName>
</protein>